<feature type="compositionally biased region" description="Acidic residues" evidence="1">
    <location>
        <begin position="100"/>
        <end position="127"/>
    </location>
</feature>
<dbReference type="OrthoDB" id="6513042at2759"/>
<comment type="caution">
    <text evidence="2">The sequence shown here is derived from an EMBL/GenBank/DDBJ whole genome shotgun (WGS) entry which is preliminary data.</text>
</comment>
<evidence type="ECO:0000256" key="1">
    <source>
        <dbReference type="SAM" id="MobiDB-lite"/>
    </source>
</evidence>
<feature type="region of interest" description="Disordered" evidence="1">
    <location>
        <begin position="80"/>
        <end position="138"/>
    </location>
</feature>
<reference evidence="2 3" key="1">
    <citation type="journal article" date="2018" name="Cell">
        <title>The Chara Genome: Secondary Complexity and Implications for Plant Terrestrialization.</title>
        <authorList>
            <person name="Nishiyama T."/>
            <person name="Sakayama H."/>
            <person name="Vries J.D."/>
            <person name="Buschmann H."/>
            <person name="Saint-Marcoux D."/>
            <person name="Ullrich K.K."/>
            <person name="Haas F.B."/>
            <person name="Vanderstraeten L."/>
            <person name="Becker D."/>
            <person name="Lang D."/>
            <person name="Vosolsobe S."/>
            <person name="Rombauts S."/>
            <person name="Wilhelmsson P.K.I."/>
            <person name="Janitza P."/>
            <person name="Kern R."/>
            <person name="Heyl A."/>
            <person name="Rumpler F."/>
            <person name="Villalobos L.I.A.C."/>
            <person name="Clay J.M."/>
            <person name="Skokan R."/>
            <person name="Toyoda A."/>
            <person name="Suzuki Y."/>
            <person name="Kagoshima H."/>
            <person name="Schijlen E."/>
            <person name="Tajeshwar N."/>
            <person name="Catarino B."/>
            <person name="Hetherington A.J."/>
            <person name="Saltykova A."/>
            <person name="Bonnot C."/>
            <person name="Breuninger H."/>
            <person name="Symeonidi A."/>
            <person name="Radhakrishnan G.V."/>
            <person name="Van Nieuwerburgh F."/>
            <person name="Deforce D."/>
            <person name="Chang C."/>
            <person name="Karol K.G."/>
            <person name="Hedrich R."/>
            <person name="Ulvskov P."/>
            <person name="Glockner G."/>
            <person name="Delwiche C.F."/>
            <person name="Petrasek J."/>
            <person name="Van de Peer Y."/>
            <person name="Friml J."/>
            <person name="Beilby M."/>
            <person name="Dolan L."/>
            <person name="Kohara Y."/>
            <person name="Sugano S."/>
            <person name="Fujiyama A."/>
            <person name="Delaux P.-M."/>
            <person name="Quint M."/>
            <person name="TheiBen G."/>
            <person name="Hagemann M."/>
            <person name="Harholt J."/>
            <person name="Dunand C."/>
            <person name="Zachgo S."/>
            <person name="Langdale J."/>
            <person name="Maumus F."/>
            <person name="Straeten D.V.D."/>
            <person name="Gould S.B."/>
            <person name="Rensing S.A."/>
        </authorList>
    </citation>
    <scope>NUCLEOTIDE SEQUENCE [LARGE SCALE GENOMIC DNA]</scope>
    <source>
        <strain evidence="2 3">S276</strain>
    </source>
</reference>
<dbReference type="Gene3D" id="3.40.50.300">
    <property type="entry name" value="P-loop containing nucleotide triphosphate hydrolases"/>
    <property type="match status" value="1"/>
</dbReference>
<evidence type="ECO:0000313" key="2">
    <source>
        <dbReference type="EMBL" id="GBG92149.1"/>
    </source>
</evidence>
<feature type="compositionally biased region" description="Basic and acidic residues" evidence="1">
    <location>
        <begin position="85"/>
        <end position="99"/>
    </location>
</feature>
<proteinExistence type="predicted"/>
<dbReference type="EMBL" id="BFEA01001007">
    <property type="protein sequence ID" value="GBG92149.1"/>
    <property type="molecule type" value="Genomic_DNA"/>
</dbReference>
<name>A0A388MCF9_CHABU</name>
<dbReference type="AlphaFoldDB" id="A0A388MCF9"/>
<gene>
    <name evidence="2" type="ORF">CBR_g54450</name>
</gene>
<dbReference type="InterPro" id="IPR027417">
    <property type="entry name" value="P-loop_NTPase"/>
</dbReference>
<organism evidence="2 3">
    <name type="scientific">Chara braunii</name>
    <name type="common">Braun's stonewort</name>
    <dbReference type="NCBI Taxonomy" id="69332"/>
    <lineage>
        <taxon>Eukaryota</taxon>
        <taxon>Viridiplantae</taxon>
        <taxon>Streptophyta</taxon>
        <taxon>Charophyceae</taxon>
        <taxon>Charales</taxon>
        <taxon>Characeae</taxon>
        <taxon>Chara</taxon>
    </lineage>
</organism>
<dbReference type="Gramene" id="GBG92149">
    <property type="protein sequence ID" value="GBG92149"/>
    <property type="gene ID" value="CBR_g54450"/>
</dbReference>
<dbReference type="STRING" id="69332.A0A388MCF9"/>
<keyword evidence="3" id="KW-1185">Reference proteome</keyword>
<dbReference type="Proteomes" id="UP000265515">
    <property type="component" value="Unassembled WGS sequence"/>
</dbReference>
<accession>A0A388MCF9</accession>
<evidence type="ECO:0008006" key="4">
    <source>
        <dbReference type="Google" id="ProtNLM"/>
    </source>
</evidence>
<protein>
    <recommendedName>
        <fullName evidence="4">DNA2/NAM7 helicase-like C-terminal domain-containing protein</fullName>
    </recommendedName>
</protein>
<evidence type="ECO:0000313" key="3">
    <source>
        <dbReference type="Proteomes" id="UP000265515"/>
    </source>
</evidence>
<sequence length="138" mass="15206">MNVGLTRARTSMLVVGCAAALKRDEHWGNLVAFAKKKKCLFKVTRPYHALFKEESLSTMKPSDEEAEKIAGEAATVHKGATVGLRKMDDGPKAKEKKLEDNDDMDDDEDGDDDDYYGGGDEEEEEDALANLGSFDDDD</sequence>